<proteinExistence type="predicted"/>
<sequence length="176" mass="20877">MELAINEIKLQAKKLHKRLKSGEMITAKIEKQLTRLNTNLTELKLKHCLTIVSQQLGFVHWHQAHQFFSGISENNTPLNWGTYLYPEQNDVFINEWFADYSQAKIVLEKHPQIKWLLPYKQQFIVVEKDFIDRFKLDPQATELWRFINHDLKASYNSKAWDHVTAAILKQRFLNVT</sequence>
<accession>A0A919ELD6</accession>
<dbReference type="EMBL" id="BNCK01000007">
    <property type="protein sequence ID" value="GHF99131.1"/>
    <property type="molecule type" value="Genomic_DNA"/>
</dbReference>
<keyword evidence="2" id="KW-1185">Reference proteome</keyword>
<protein>
    <submittedName>
        <fullName evidence="1">Uncharacterized protein</fullName>
    </submittedName>
</protein>
<name>A0A919ELD6_9GAMM</name>
<gene>
    <name evidence="1" type="ORF">GCM10017161_29380</name>
</gene>
<comment type="caution">
    <text evidence="1">The sequence shown here is derived from an EMBL/GenBank/DDBJ whole genome shotgun (WGS) entry which is preliminary data.</text>
</comment>
<organism evidence="1 2">
    <name type="scientific">Thalassotalea marina</name>
    <dbReference type="NCBI Taxonomy" id="1673741"/>
    <lineage>
        <taxon>Bacteria</taxon>
        <taxon>Pseudomonadati</taxon>
        <taxon>Pseudomonadota</taxon>
        <taxon>Gammaproteobacteria</taxon>
        <taxon>Alteromonadales</taxon>
        <taxon>Colwelliaceae</taxon>
        <taxon>Thalassotalea</taxon>
    </lineage>
</organism>
<dbReference type="Proteomes" id="UP000623842">
    <property type="component" value="Unassembled WGS sequence"/>
</dbReference>
<dbReference type="RefSeq" id="WP_189772099.1">
    <property type="nucleotide sequence ID" value="NZ_BNCK01000007.1"/>
</dbReference>
<reference evidence="1" key="2">
    <citation type="submission" date="2020-09" db="EMBL/GenBank/DDBJ databases">
        <authorList>
            <person name="Sun Q."/>
            <person name="Kim S."/>
        </authorList>
    </citation>
    <scope>NUCLEOTIDE SEQUENCE</scope>
    <source>
        <strain evidence="1">KCTC 42731</strain>
    </source>
</reference>
<dbReference type="AlphaFoldDB" id="A0A919ELD6"/>
<reference evidence="1" key="1">
    <citation type="journal article" date="2014" name="Int. J. Syst. Evol. Microbiol.">
        <title>Complete genome sequence of Corynebacterium casei LMG S-19264T (=DSM 44701T), isolated from a smear-ripened cheese.</title>
        <authorList>
            <consortium name="US DOE Joint Genome Institute (JGI-PGF)"/>
            <person name="Walter F."/>
            <person name="Albersmeier A."/>
            <person name="Kalinowski J."/>
            <person name="Ruckert C."/>
        </authorList>
    </citation>
    <scope>NUCLEOTIDE SEQUENCE</scope>
    <source>
        <strain evidence="1">KCTC 42731</strain>
    </source>
</reference>
<evidence type="ECO:0000313" key="2">
    <source>
        <dbReference type="Proteomes" id="UP000623842"/>
    </source>
</evidence>
<evidence type="ECO:0000313" key="1">
    <source>
        <dbReference type="EMBL" id="GHF99131.1"/>
    </source>
</evidence>